<sequence length="339" mass="38549">MDTESGFYDGYDFHPCYEINNVSKTLGRTSSPICTLLYIFLGFLSVITVCGNLLVIISIVYFKQLHTPSNYLIVSLAVTDLLVGIVVFPLSMSFSLSFCLHFRDLFCKIRDSFDVVLSTTSIFNLCCISVDRYYAVCQPLAYRSKINTSVVLVMICMSWGVSVLVAIGFIVAELNQEKCQENCFSDVVLEKILAPIFSFYLPVIIMLYIYLRIYLVAQRQARSIQNAVKSGESVSNMERKATKTLAIVMGVFLMCWFPFFLCFSFQLLGGVSVPVYETLNWLTLSNSMLNPFIYAFFYCWFRSAFRIIISGKIFQVSTQLQLVLLRTTGQTRYSVVVME</sequence>
<feature type="transmembrane region" description="Helical" evidence="10">
    <location>
        <begin position="150"/>
        <end position="172"/>
    </location>
</feature>
<evidence type="ECO:0000313" key="14">
    <source>
        <dbReference type="Proteomes" id="UP000265000"/>
    </source>
</evidence>
<accession>A0A3Q2T190</accession>
<feature type="domain" description="G-protein coupled receptors family 2 profile 2" evidence="11">
    <location>
        <begin position="37"/>
        <end position="302"/>
    </location>
</feature>
<dbReference type="SUPFAM" id="SSF81321">
    <property type="entry name" value="Family A G protein-coupled receptor-like"/>
    <property type="match status" value="1"/>
</dbReference>
<reference evidence="13" key="2">
    <citation type="submission" date="2025-09" db="UniProtKB">
        <authorList>
            <consortium name="Ensembl"/>
        </authorList>
    </citation>
    <scope>IDENTIFICATION</scope>
</reference>
<keyword evidence="3 9" id="KW-0812">Transmembrane</keyword>
<dbReference type="InterPro" id="IPR017452">
    <property type="entry name" value="GPCR_Rhodpsn_7TM"/>
</dbReference>
<protein>
    <submittedName>
        <fullName evidence="13">Trace amine associated receptor 1</fullName>
    </submittedName>
</protein>
<dbReference type="InterPro" id="IPR050569">
    <property type="entry name" value="TAAR"/>
</dbReference>
<evidence type="ECO:0000256" key="2">
    <source>
        <dbReference type="ARBA" id="ARBA00022475"/>
    </source>
</evidence>
<dbReference type="Proteomes" id="UP000265000">
    <property type="component" value="Unplaced"/>
</dbReference>
<feature type="domain" description="G-protein coupled receptors family 1 profile" evidence="12">
    <location>
        <begin position="51"/>
        <end position="294"/>
    </location>
</feature>
<feature type="transmembrane region" description="Helical" evidence="10">
    <location>
        <begin position="192"/>
        <end position="211"/>
    </location>
</feature>
<keyword evidence="14" id="KW-1185">Reference proteome</keyword>
<keyword evidence="4 10" id="KW-1133">Transmembrane helix</keyword>
<feature type="transmembrane region" description="Helical" evidence="10">
    <location>
        <begin position="36"/>
        <end position="61"/>
    </location>
</feature>
<dbReference type="PRINTS" id="PR00237">
    <property type="entry name" value="GPCRRHODOPSN"/>
</dbReference>
<dbReference type="InterPro" id="IPR017981">
    <property type="entry name" value="GPCR_2-like_7TM"/>
</dbReference>
<dbReference type="GO" id="GO:0007166">
    <property type="term" value="P:cell surface receptor signaling pathway"/>
    <property type="evidence" value="ECO:0007669"/>
    <property type="project" value="InterPro"/>
</dbReference>
<comment type="subcellular location">
    <subcellularLocation>
        <location evidence="1">Cell membrane</location>
        <topology evidence="1">Multi-pass membrane protein</topology>
    </subcellularLocation>
</comment>
<dbReference type="GO" id="GO:0005886">
    <property type="term" value="C:plasma membrane"/>
    <property type="evidence" value="ECO:0007669"/>
    <property type="project" value="UniProtKB-SubCell"/>
</dbReference>
<evidence type="ECO:0000256" key="9">
    <source>
        <dbReference type="RuleBase" id="RU000688"/>
    </source>
</evidence>
<dbReference type="GeneTree" id="ENSGT00950000182934"/>
<dbReference type="Ensembl" id="ENSFHET00000004106.1">
    <property type="protein sequence ID" value="ENSFHEP00000007268.1"/>
    <property type="gene ID" value="ENSFHEG00000008363.1"/>
</dbReference>
<evidence type="ECO:0000259" key="11">
    <source>
        <dbReference type="PROSITE" id="PS50261"/>
    </source>
</evidence>
<evidence type="ECO:0000256" key="10">
    <source>
        <dbReference type="SAM" id="Phobius"/>
    </source>
</evidence>
<organism evidence="13 14">
    <name type="scientific">Fundulus heteroclitus</name>
    <name type="common">Killifish</name>
    <name type="synonym">Mummichog</name>
    <dbReference type="NCBI Taxonomy" id="8078"/>
    <lineage>
        <taxon>Eukaryota</taxon>
        <taxon>Metazoa</taxon>
        <taxon>Chordata</taxon>
        <taxon>Craniata</taxon>
        <taxon>Vertebrata</taxon>
        <taxon>Euteleostomi</taxon>
        <taxon>Actinopterygii</taxon>
        <taxon>Neopterygii</taxon>
        <taxon>Teleostei</taxon>
        <taxon>Neoteleostei</taxon>
        <taxon>Acanthomorphata</taxon>
        <taxon>Ovalentaria</taxon>
        <taxon>Atherinomorphae</taxon>
        <taxon>Cyprinodontiformes</taxon>
        <taxon>Fundulidae</taxon>
        <taxon>Fundulus</taxon>
    </lineage>
</organism>
<keyword evidence="6 10" id="KW-0472">Membrane</keyword>
<dbReference type="PROSITE" id="PS00237">
    <property type="entry name" value="G_PROTEIN_RECEP_F1_1"/>
    <property type="match status" value="1"/>
</dbReference>
<keyword evidence="7 9" id="KW-0675">Receptor</keyword>
<dbReference type="SMART" id="SM01381">
    <property type="entry name" value="7TM_GPCR_Srsx"/>
    <property type="match status" value="1"/>
</dbReference>
<keyword evidence="5 9" id="KW-0297">G-protein coupled receptor</keyword>
<evidence type="ECO:0000256" key="3">
    <source>
        <dbReference type="ARBA" id="ARBA00022692"/>
    </source>
</evidence>
<evidence type="ECO:0000256" key="7">
    <source>
        <dbReference type="ARBA" id="ARBA00023170"/>
    </source>
</evidence>
<evidence type="ECO:0000256" key="4">
    <source>
        <dbReference type="ARBA" id="ARBA00022989"/>
    </source>
</evidence>
<dbReference type="InterPro" id="IPR000276">
    <property type="entry name" value="GPCR_Rhodpsn"/>
</dbReference>
<dbReference type="PANTHER" id="PTHR24249:SF415">
    <property type="entry name" value="TRACE AMINE-ASSOCIATED RECEPTOR 1"/>
    <property type="match status" value="1"/>
</dbReference>
<keyword evidence="8 9" id="KW-0807">Transducer</keyword>
<dbReference type="AlphaFoldDB" id="A0A3Q2T190"/>
<dbReference type="CDD" id="cd15314">
    <property type="entry name" value="7tmA_TAAR1"/>
    <property type="match status" value="1"/>
</dbReference>
<evidence type="ECO:0000256" key="5">
    <source>
        <dbReference type="ARBA" id="ARBA00023040"/>
    </source>
</evidence>
<dbReference type="Pfam" id="PF00001">
    <property type="entry name" value="7tm_1"/>
    <property type="match status" value="1"/>
</dbReference>
<reference evidence="13" key="1">
    <citation type="submission" date="2025-08" db="UniProtKB">
        <authorList>
            <consortium name="Ensembl"/>
        </authorList>
    </citation>
    <scope>IDENTIFICATION</scope>
</reference>
<proteinExistence type="inferred from homology"/>
<name>A0A3Q2T190_FUNHE</name>
<dbReference type="PROSITE" id="PS50261">
    <property type="entry name" value="G_PROTEIN_RECEP_F2_4"/>
    <property type="match status" value="1"/>
</dbReference>
<feature type="transmembrane region" description="Helical" evidence="10">
    <location>
        <begin position="288"/>
        <end position="309"/>
    </location>
</feature>
<feature type="transmembrane region" description="Helical" evidence="10">
    <location>
        <begin position="81"/>
        <end position="102"/>
    </location>
</feature>
<evidence type="ECO:0000256" key="8">
    <source>
        <dbReference type="ARBA" id="ARBA00023224"/>
    </source>
</evidence>
<evidence type="ECO:0000256" key="1">
    <source>
        <dbReference type="ARBA" id="ARBA00004651"/>
    </source>
</evidence>
<evidence type="ECO:0000256" key="6">
    <source>
        <dbReference type="ARBA" id="ARBA00023136"/>
    </source>
</evidence>
<dbReference type="Gene3D" id="1.20.1070.10">
    <property type="entry name" value="Rhodopsin 7-helix transmembrane proteins"/>
    <property type="match status" value="1"/>
</dbReference>
<evidence type="ECO:0000313" key="13">
    <source>
        <dbReference type="Ensembl" id="ENSFHEP00000007268.1"/>
    </source>
</evidence>
<dbReference type="FunFam" id="1.20.1070.10:FF:000279">
    <property type="entry name" value="Trace amine-associated receptor 16f"/>
    <property type="match status" value="1"/>
</dbReference>
<keyword evidence="2" id="KW-1003">Cell membrane</keyword>
<dbReference type="GO" id="GO:0001594">
    <property type="term" value="F:trace-amine receptor activity"/>
    <property type="evidence" value="ECO:0007669"/>
    <property type="project" value="TreeGrafter"/>
</dbReference>
<dbReference type="PANTHER" id="PTHR24249">
    <property type="entry name" value="HISTAMINE RECEPTOR-RELATED G-PROTEIN COUPLED RECEPTOR"/>
    <property type="match status" value="1"/>
</dbReference>
<comment type="similarity">
    <text evidence="9">Belongs to the G-protein coupled receptor 1 family.</text>
</comment>
<feature type="transmembrane region" description="Helical" evidence="10">
    <location>
        <begin position="245"/>
        <end position="268"/>
    </location>
</feature>
<evidence type="ECO:0000259" key="12">
    <source>
        <dbReference type="PROSITE" id="PS50262"/>
    </source>
</evidence>
<dbReference type="PROSITE" id="PS50262">
    <property type="entry name" value="G_PROTEIN_RECEP_F1_2"/>
    <property type="match status" value="1"/>
</dbReference>